<gene>
    <name evidence="1" type="ORF">L6164_012104</name>
</gene>
<dbReference type="EMBL" id="CM039430">
    <property type="protein sequence ID" value="KAI4344927.1"/>
    <property type="molecule type" value="Genomic_DNA"/>
</dbReference>
<keyword evidence="2" id="KW-1185">Reference proteome</keyword>
<dbReference type="Proteomes" id="UP000828941">
    <property type="component" value="Chromosome 5"/>
</dbReference>
<comment type="caution">
    <text evidence="1">The sequence shown here is derived from an EMBL/GenBank/DDBJ whole genome shotgun (WGS) entry which is preliminary data.</text>
</comment>
<reference evidence="1 2" key="1">
    <citation type="journal article" date="2022" name="DNA Res.">
        <title>Chromosomal-level genome assembly of the orchid tree Bauhinia variegata (Leguminosae; Cercidoideae) supports the allotetraploid origin hypothesis of Bauhinia.</title>
        <authorList>
            <person name="Zhong Y."/>
            <person name="Chen Y."/>
            <person name="Zheng D."/>
            <person name="Pang J."/>
            <person name="Liu Y."/>
            <person name="Luo S."/>
            <person name="Meng S."/>
            <person name="Qian L."/>
            <person name="Wei D."/>
            <person name="Dai S."/>
            <person name="Zhou R."/>
        </authorList>
    </citation>
    <scope>NUCLEOTIDE SEQUENCE [LARGE SCALE GENOMIC DNA]</scope>
    <source>
        <strain evidence="1">BV-YZ2020</strain>
    </source>
</reference>
<sequence>MLSASEDIFRYRSSSKKDKIMQKSITRNGFGLRFAILISLAVLISTLLFFDYSTFLHDPNNIFTFLLTKQENTLTILSDKTSLSNKIPDSDPCTGRYIYIQELPSRFNYDFIKNCDALIDGSDRQPNICPFLENYGFGLEVENSKGAMSNSSWYCTHQFTLEVIFHNRMKNYKCLTNDSSLASAIFVPFYAGLDISRFMFGNLNETVKDSLGRDLAKWLSRKREWKQMWGRDHFLVSGRIAWSYRRKIDNMSQWGSNFRLLPESMNMSMLAVEASSWKNDYAIPYPTPFHPSKDNEILLWQRKIRRHKRPYLFTFTGAPRPQLDDSLRGKIISHCLGSRFCKFLDCSQEDNCYNPIKFMNVFQSCVFCLQPPGDSHTRKSIFDSILAGCIPVFFDPASAYRQYLWHLPENGTKYSVYIPVRRVEEWNPNVENILRGFSEHEVLAMRKEVIKLIPRIIYADPRSKLMLEDAFDIAVKGMLERIERVREVIRNGSDPSVGFGEEDLDKFTF</sequence>
<proteinExistence type="predicted"/>
<evidence type="ECO:0000313" key="2">
    <source>
        <dbReference type="Proteomes" id="UP000828941"/>
    </source>
</evidence>
<protein>
    <submittedName>
        <fullName evidence="1">Uncharacterized protein</fullName>
    </submittedName>
</protein>
<accession>A0ACB9PA86</accession>
<evidence type="ECO:0000313" key="1">
    <source>
        <dbReference type="EMBL" id="KAI4344927.1"/>
    </source>
</evidence>
<name>A0ACB9PA86_BAUVA</name>
<organism evidence="1 2">
    <name type="scientific">Bauhinia variegata</name>
    <name type="common">Purple orchid tree</name>
    <name type="synonym">Phanera variegata</name>
    <dbReference type="NCBI Taxonomy" id="167791"/>
    <lineage>
        <taxon>Eukaryota</taxon>
        <taxon>Viridiplantae</taxon>
        <taxon>Streptophyta</taxon>
        <taxon>Embryophyta</taxon>
        <taxon>Tracheophyta</taxon>
        <taxon>Spermatophyta</taxon>
        <taxon>Magnoliopsida</taxon>
        <taxon>eudicotyledons</taxon>
        <taxon>Gunneridae</taxon>
        <taxon>Pentapetalae</taxon>
        <taxon>rosids</taxon>
        <taxon>fabids</taxon>
        <taxon>Fabales</taxon>
        <taxon>Fabaceae</taxon>
        <taxon>Cercidoideae</taxon>
        <taxon>Cercideae</taxon>
        <taxon>Bauhiniinae</taxon>
        <taxon>Bauhinia</taxon>
    </lineage>
</organism>